<gene>
    <name evidence="2" type="ORF">Pan14r_34800</name>
</gene>
<evidence type="ECO:0000313" key="2">
    <source>
        <dbReference type="EMBL" id="TWT71170.1"/>
    </source>
</evidence>
<keyword evidence="3" id="KW-1185">Reference proteome</keyword>
<dbReference type="Proteomes" id="UP000317238">
    <property type="component" value="Unassembled WGS sequence"/>
</dbReference>
<dbReference type="AlphaFoldDB" id="A0A5C5Y784"/>
<evidence type="ECO:0000256" key="1">
    <source>
        <dbReference type="SAM" id="SignalP"/>
    </source>
</evidence>
<feature type="signal peptide" evidence="1">
    <location>
        <begin position="1"/>
        <end position="31"/>
    </location>
</feature>
<organism evidence="2 3">
    <name type="scientific">Crateriforma conspicua</name>
    <dbReference type="NCBI Taxonomy" id="2527996"/>
    <lineage>
        <taxon>Bacteria</taxon>
        <taxon>Pseudomonadati</taxon>
        <taxon>Planctomycetota</taxon>
        <taxon>Planctomycetia</taxon>
        <taxon>Planctomycetales</taxon>
        <taxon>Planctomycetaceae</taxon>
        <taxon>Crateriforma</taxon>
    </lineage>
</organism>
<comment type="caution">
    <text evidence="2">The sequence shown here is derived from an EMBL/GenBank/DDBJ whole genome shotgun (WGS) entry which is preliminary data.</text>
</comment>
<keyword evidence="1" id="KW-0732">Signal</keyword>
<evidence type="ECO:0000313" key="3">
    <source>
        <dbReference type="Proteomes" id="UP000317238"/>
    </source>
</evidence>
<name>A0A5C5Y784_9PLAN</name>
<feature type="chain" id="PRO_5022823514" evidence="1">
    <location>
        <begin position="32"/>
        <end position="236"/>
    </location>
</feature>
<accession>A0A5C5Y784</accession>
<dbReference type="EMBL" id="SJPL01000001">
    <property type="protein sequence ID" value="TWT71170.1"/>
    <property type="molecule type" value="Genomic_DNA"/>
</dbReference>
<proteinExistence type="predicted"/>
<sequence precursor="true">MCTHRMTAIYRTSDRWRFGTVILLMATITSAASGDPPDDGFAPVNVSSNWTTMTDDKEFVATDTASEPDASMADADRLRQRLAELRKPAQDIRLDSRPILEDVPTNVAALQQDQEPERHWASPHYPTPIASRVHEPFCHQPLYFQEIALERCGDHCGYFQNAVSTWRFVFNTTVLPYRLATQPHCRCVTSWGDCRCCQQDRFPAVEPLQRRDDGHLQCRGVAVEAAMAGFTFLLLM</sequence>
<protein>
    <submittedName>
        <fullName evidence="2">Uncharacterized protein</fullName>
    </submittedName>
</protein>
<reference evidence="2 3" key="1">
    <citation type="submission" date="2019-02" db="EMBL/GenBank/DDBJ databases">
        <title>Deep-cultivation of Planctomycetes and their phenomic and genomic characterization uncovers novel biology.</title>
        <authorList>
            <person name="Wiegand S."/>
            <person name="Jogler M."/>
            <person name="Boedeker C."/>
            <person name="Pinto D."/>
            <person name="Vollmers J."/>
            <person name="Rivas-Marin E."/>
            <person name="Kohn T."/>
            <person name="Peeters S.H."/>
            <person name="Heuer A."/>
            <person name="Rast P."/>
            <person name="Oberbeckmann S."/>
            <person name="Bunk B."/>
            <person name="Jeske O."/>
            <person name="Meyerdierks A."/>
            <person name="Storesund J.E."/>
            <person name="Kallscheuer N."/>
            <person name="Luecker S."/>
            <person name="Lage O.M."/>
            <person name="Pohl T."/>
            <person name="Merkel B.J."/>
            <person name="Hornburger P."/>
            <person name="Mueller R.-W."/>
            <person name="Bruemmer F."/>
            <person name="Labrenz M."/>
            <person name="Spormann A.M."/>
            <person name="Op Den Camp H."/>
            <person name="Overmann J."/>
            <person name="Amann R."/>
            <person name="Jetten M.S.M."/>
            <person name="Mascher T."/>
            <person name="Medema M.H."/>
            <person name="Devos D.P."/>
            <person name="Kaster A.-K."/>
            <person name="Ovreas L."/>
            <person name="Rohde M."/>
            <person name="Galperin M.Y."/>
            <person name="Jogler C."/>
        </authorList>
    </citation>
    <scope>NUCLEOTIDE SEQUENCE [LARGE SCALE GENOMIC DNA]</scope>
    <source>
        <strain evidence="2 3">Pan14r</strain>
    </source>
</reference>